<dbReference type="PANTHER" id="PTHR11012:SF30">
    <property type="entry name" value="PROTEIN KINASE-LIKE DOMAIN-CONTAINING"/>
    <property type="match status" value="1"/>
</dbReference>
<accession>A0AAE1HYE8</accession>
<dbReference type="InterPro" id="IPR015897">
    <property type="entry name" value="CHK_kinase-like"/>
</dbReference>
<evidence type="ECO:0000313" key="3">
    <source>
        <dbReference type="Proteomes" id="UP001219518"/>
    </source>
</evidence>
<organism evidence="2 3">
    <name type="scientific">Frankliniella fusca</name>
    <dbReference type="NCBI Taxonomy" id="407009"/>
    <lineage>
        <taxon>Eukaryota</taxon>
        <taxon>Metazoa</taxon>
        <taxon>Ecdysozoa</taxon>
        <taxon>Arthropoda</taxon>
        <taxon>Hexapoda</taxon>
        <taxon>Insecta</taxon>
        <taxon>Pterygota</taxon>
        <taxon>Neoptera</taxon>
        <taxon>Paraneoptera</taxon>
        <taxon>Thysanoptera</taxon>
        <taxon>Terebrantia</taxon>
        <taxon>Thripoidea</taxon>
        <taxon>Thripidae</taxon>
        <taxon>Frankliniella</taxon>
    </lineage>
</organism>
<dbReference type="Pfam" id="PF02958">
    <property type="entry name" value="EcKL"/>
    <property type="match status" value="2"/>
</dbReference>
<evidence type="ECO:0000313" key="2">
    <source>
        <dbReference type="EMBL" id="KAK3929864.1"/>
    </source>
</evidence>
<reference evidence="2" key="2">
    <citation type="journal article" date="2023" name="BMC Genomics">
        <title>Pest status, molecular evolution, and epigenetic factors derived from the genome assembly of Frankliniella fusca, a thysanopteran phytovirus vector.</title>
        <authorList>
            <person name="Catto M.A."/>
            <person name="Labadie P.E."/>
            <person name="Jacobson A.L."/>
            <person name="Kennedy G.G."/>
            <person name="Srinivasan R."/>
            <person name="Hunt B.G."/>
        </authorList>
    </citation>
    <scope>NUCLEOTIDE SEQUENCE</scope>
    <source>
        <strain evidence="2">PL_HMW_Pooled</strain>
    </source>
</reference>
<dbReference type="InterPro" id="IPR011009">
    <property type="entry name" value="Kinase-like_dom_sf"/>
</dbReference>
<proteinExistence type="predicted"/>
<dbReference type="Gene3D" id="1.10.510.10">
    <property type="entry name" value="Transferase(Phosphotransferase) domain 1"/>
    <property type="match status" value="1"/>
</dbReference>
<sequence>MYILMINKHINKRNTLLHSAKCMCAESSVKLSAPQDAAGPADLSIMVKISREGMDDIMARMFGVEGLTYETLIPTLKELGQLRAPLPWPKCYFTAVQGGHPYCLALEDFKPEGFVMLDMKGWPDADHLRLALDQIARHHGAGMALERLRPDLFKTLRDKLPDLTRKPELFNMMRQFILPVPSIPGVLLNFFHFRRDLIKFCQPCSDVDRARLAGLVKDRYPEGSEVHTVLQKLCDVFMTSFNKIVWPLVSKDGRGFTFIHGDCHKNNIAFKYDKNGKVEACKLYDFQATSYKMAAQDLLVLMFCSTEKATRDKHWDSLLRGYVAKVHETLRAAGLKDVDEIYSWDILQEQMRRLAVPALCMMPIFYGLMNADDSVIDEVRDNLVNSTEKVDGDGLVLRPTPKLIKEYEGLIEDVVRWGWLPSLEDIDRIAAED</sequence>
<dbReference type="SUPFAM" id="SSF56112">
    <property type="entry name" value="Protein kinase-like (PK-like)"/>
    <property type="match status" value="1"/>
</dbReference>
<dbReference type="InterPro" id="IPR004119">
    <property type="entry name" value="EcKL"/>
</dbReference>
<gene>
    <name evidence="2" type="ORF">KUF71_020521</name>
</gene>
<feature type="domain" description="CHK kinase-like" evidence="1">
    <location>
        <begin position="104"/>
        <end position="332"/>
    </location>
</feature>
<dbReference type="Proteomes" id="UP001219518">
    <property type="component" value="Unassembled WGS sequence"/>
</dbReference>
<dbReference type="SMART" id="SM00587">
    <property type="entry name" value="CHK"/>
    <property type="match status" value="1"/>
</dbReference>
<reference evidence="2" key="1">
    <citation type="submission" date="2021-07" db="EMBL/GenBank/DDBJ databases">
        <authorList>
            <person name="Catto M.A."/>
            <person name="Jacobson A."/>
            <person name="Kennedy G."/>
            <person name="Labadie P."/>
            <person name="Hunt B.G."/>
            <person name="Srinivasan R."/>
        </authorList>
    </citation>
    <scope>NUCLEOTIDE SEQUENCE</scope>
    <source>
        <strain evidence="2">PL_HMW_Pooled</strain>
        <tissue evidence="2">Head</tissue>
    </source>
</reference>
<name>A0AAE1HYE8_9NEOP</name>
<keyword evidence="3" id="KW-1185">Reference proteome</keyword>
<comment type="caution">
    <text evidence="2">The sequence shown here is derived from an EMBL/GenBank/DDBJ whole genome shotgun (WGS) entry which is preliminary data.</text>
</comment>
<dbReference type="EMBL" id="JAHWGI010001406">
    <property type="protein sequence ID" value="KAK3929864.1"/>
    <property type="molecule type" value="Genomic_DNA"/>
</dbReference>
<dbReference type="PANTHER" id="PTHR11012">
    <property type="entry name" value="PROTEIN KINASE-LIKE DOMAIN-CONTAINING"/>
    <property type="match status" value="1"/>
</dbReference>
<evidence type="ECO:0000259" key="1">
    <source>
        <dbReference type="SMART" id="SM00587"/>
    </source>
</evidence>
<protein>
    <submittedName>
        <fullName evidence="2">Tol-Pal system protein TolB</fullName>
    </submittedName>
</protein>
<dbReference type="AlphaFoldDB" id="A0AAE1HYE8"/>